<keyword evidence="2" id="KW-1133">Transmembrane helix</keyword>
<keyword evidence="2" id="KW-0472">Membrane</keyword>
<keyword evidence="2" id="KW-0812">Transmembrane</keyword>
<evidence type="ECO:0008006" key="4">
    <source>
        <dbReference type="Google" id="ProtNLM"/>
    </source>
</evidence>
<dbReference type="RefSeq" id="WP_353713526.1">
    <property type="nucleotide sequence ID" value="NZ_CP159280.1"/>
</dbReference>
<feature type="transmembrane region" description="Helical" evidence="2">
    <location>
        <begin position="252"/>
        <end position="274"/>
    </location>
</feature>
<reference evidence="3" key="1">
    <citation type="submission" date="2024-06" db="EMBL/GenBank/DDBJ databases">
        <title>Biodegradation of dimethachlon by Arthrobacter sp. K5: mechanistic insights and ecological implications.</title>
        <authorList>
            <person name="Hu S."/>
            <person name="Lu P."/>
        </authorList>
    </citation>
    <scope>NUCLEOTIDE SEQUENCE</scope>
    <source>
        <strain evidence="3">K5</strain>
        <plasmid evidence="3">unnamed</plasmid>
    </source>
</reference>
<dbReference type="EMBL" id="CP159280">
    <property type="protein sequence ID" value="XCH13822.1"/>
    <property type="molecule type" value="Genomic_DNA"/>
</dbReference>
<protein>
    <recommendedName>
        <fullName evidence="4">Transmembrane protein</fullName>
    </recommendedName>
</protein>
<evidence type="ECO:0000256" key="1">
    <source>
        <dbReference type="SAM" id="MobiDB-lite"/>
    </source>
</evidence>
<dbReference type="Pfam" id="PF21790">
    <property type="entry name" value="OGG"/>
    <property type="match status" value="1"/>
</dbReference>
<evidence type="ECO:0000313" key="3">
    <source>
        <dbReference type="EMBL" id="XCH13822.1"/>
    </source>
</evidence>
<geneLocation type="plasmid" evidence="3">
    <name>unnamed</name>
</geneLocation>
<name>A0AAU8EYQ1_9MICC</name>
<sequence>MVTVRKTVTMSPDVPSVLDELLTEEPKPQESFPWLRDKWRQELHDLPEVLETLDELPDRVDRQSTRDVVLHELARGRVLSAFVPAMVWGWGTTALGPLRTRWVLTQTNDRSAPAFRLSVQTSVAERMEAGSLIVRKKGPLDAFRLMNNDGKIKHLGPSYFTKWLYFCSSLQGPDDATAAPILDKQIARWFREHALIDLNPNKSASYAEYLETLNDWGKPYGRTPSRSRRQYSSLQQAGAEGLFMKRILRRTFGAAATVAFLIGCLCFFSAYLAYEEAGKWLSRVTYNTECIPSGPPGCAELLRQRPNWPYGVEIEDKDLLIAGASTLHNTGSGVLSIGGLSMAAAGVLLASGIFSKVPTSPSKETRPRGGAAQTCPCPTPGPGALQKDVGTCTPTSNWMPLTEAYGGQVR</sequence>
<feature type="transmembrane region" description="Helical" evidence="2">
    <location>
        <begin position="334"/>
        <end position="354"/>
    </location>
</feature>
<dbReference type="InterPro" id="IPR048868">
    <property type="entry name" value="OGG-like_put"/>
</dbReference>
<feature type="region of interest" description="Disordered" evidence="1">
    <location>
        <begin position="359"/>
        <end position="379"/>
    </location>
</feature>
<evidence type="ECO:0000256" key="2">
    <source>
        <dbReference type="SAM" id="Phobius"/>
    </source>
</evidence>
<gene>
    <name evidence="3" type="ORF">ABRP34_23530</name>
</gene>
<dbReference type="AlphaFoldDB" id="A0AAU8EYQ1"/>
<accession>A0AAU8EYQ1</accession>
<proteinExistence type="predicted"/>
<keyword evidence="3" id="KW-0614">Plasmid</keyword>
<organism evidence="3">
    <name type="scientific">Arthrobacter sp. K5</name>
    <dbReference type="NCBI Taxonomy" id="2839623"/>
    <lineage>
        <taxon>Bacteria</taxon>
        <taxon>Bacillati</taxon>
        <taxon>Actinomycetota</taxon>
        <taxon>Actinomycetes</taxon>
        <taxon>Micrococcales</taxon>
        <taxon>Micrococcaceae</taxon>
        <taxon>Arthrobacter</taxon>
    </lineage>
</organism>